<evidence type="ECO:0000256" key="4">
    <source>
        <dbReference type="ARBA" id="ARBA00023163"/>
    </source>
</evidence>
<reference evidence="7 8" key="1">
    <citation type="submission" date="2023-10" db="EMBL/GenBank/DDBJ databases">
        <title>Complete genome sequence of a Sphingomonadaceae bacterium.</title>
        <authorList>
            <person name="Yan C."/>
        </authorList>
    </citation>
    <scope>NUCLEOTIDE SEQUENCE [LARGE SCALE GENOMIC DNA]</scope>
    <source>
        <strain evidence="7 8">SCSIO 66989</strain>
    </source>
</reference>
<dbReference type="Gene3D" id="1.10.357.10">
    <property type="entry name" value="Tetracycline Repressor, domain 2"/>
    <property type="match status" value="1"/>
</dbReference>
<feature type="domain" description="HTH tetR-type" evidence="6">
    <location>
        <begin position="7"/>
        <end position="67"/>
    </location>
</feature>
<evidence type="ECO:0000259" key="6">
    <source>
        <dbReference type="PROSITE" id="PS50977"/>
    </source>
</evidence>
<dbReference type="InterPro" id="IPR009057">
    <property type="entry name" value="Homeodomain-like_sf"/>
</dbReference>
<dbReference type="InterPro" id="IPR001647">
    <property type="entry name" value="HTH_TetR"/>
</dbReference>
<keyword evidence="1" id="KW-0678">Repressor</keyword>
<evidence type="ECO:0000256" key="2">
    <source>
        <dbReference type="ARBA" id="ARBA00023015"/>
    </source>
</evidence>
<sequence length="186" mass="21060">MLSESLPEKAQAITAAAIDAIHEKGLDRFKLTDVARKAGVTTGAVTYYFEDKDALLMAAFNASWQRLFAQVEAYEHGWQLERFINSMPTSEDKQRSWSVWLAFCGRAQTSEAINEHYRLYYAQLEALLLKSIDRKDEGTARHDIRTVIAAMDGIGLCATLHPELWPAERQHQCLGEMLGHLFPDET</sequence>
<dbReference type="Pfam" id="PF13977">
    <property type="entry name" value="TetR_C_6"/>
    <property type="match status" value="1"/>
</dbReference>
<accession>A0AA97F7C3</accession>
<name>A0AA97F7C3_9SPHN</name>
<dbReference type="Pfam" id="PF00440">
    <property type="entry name" value="TetR_N"/>
    <property type="match status" value="1"/>
</dbReference>
<evidence type="ECO:0000256" key="3">
    <source>
        <dbReference type="ARBA" id="ARBA00023125"/>
    </source>
</evidence>
<proteinExistence type="predicted"/>
<dbReference type="KEGG" id="acoa:RB602_00700"/>
<dbReference type="Proteomes" id="UP001302429">
    <property type="component" value="Chromosome"/>
</dbReference>
<dbReference type="PROSITE" id="PS50977">
    <property type="entry name" value="HTH_TETR_2"/>
    <property type="match status" value="1"/>
</dbReference>
<evidence type="ECO:0000256" key="5">
    <source>
        <dbReference type="PROSITE-ProRule" id="PRU00335"/>
    </source>
</evidence>
<protein>
    <submittedName>
        <fullName evidence="7">TetR/AcrR family transcriptional regulator</fullName>
    </submittedName>
</protein>
<dbReference type="PRINTS" id="PR00455">
    <property type="entry name" value="HTHTETR"/>
</dbReference>
<feature type="DNA-binding region" description="H-T-H motif" evidence="5">
    <location>
        <begin position="30"/>
        <end position="49"/>
    </location>
</feature>
<dbReference type="InterPro" id="IPR050109">
    <property type="entry name" value="HTH-type_TetR-like_transc_reg"/>
</dbReference>
<organism evidence="7 8">
    <name type="scientific">Alterisphingorhabdus coralli</name>
    <dbReference type="NCBI Taxonomy" id="3071408"/>
    <lineage>
        <taxon>Bacteria</taxon>
        <taxon>Pseudomonadati</taxon>
        <taxon>Pseudomonadota</taxon>
        <taxon>Alphaproteobacteria</taxon>
        <taxon>Sphingomonadales</taxon>
        <taxon>Sphingomonadaceae</taxon>
        <taxon>Alterisphingorhabdus (ex Yan et al. 2024)</taxon>
    </lineage>
</organism>
<dbReference type="RefSeq" id="WP_317082034.1">
    <property type="nucleotide sequence ID" value="NZ_CP136594.1"/>
</dbReference>
<keyword evidence="3 5" id="KW-0238">DNA-binding</keyword>
<dbReference type="PANTHER" id="PTHR30055:SF234">
    <property type="entry name" value="HTH-TYPE TRANSCRIPTIONAL REGULATOR BETI"/>
    <property type="match status" value="1"/>
</dbReference>
<dbReference type="InterPro" id="IPR039538">
    <property type="entry name" value="BetI_C"/>
</dbReference>
<keyword evidence="2" id="KW-0805">Transcription regulation</keyword>
<dbReference type="SUPFAM" id="SSF48498">
    <property type="entry name" value="Tetracyclin repressor-like, C-terminal domain"/>
    <property type="match status" value="1"/>
</dbReference>
<keyword evidence="4" id="KW-0804">Transcription</keyword>
<dbReference type="InterPro" id="IPR036271">
    <property type="entry name" value="Tet_transcr_reg_TetR-rel_C_sf"/>
</dbReference>
<evidence type="ECO:0000256" key="1">
    <source>
        <dbReference type="ARBA" id="ARBA00022491"/>
    </source>
</evidence>
<evidence type="ECO:0000313" key="7">
    <source>
        <dbReference type="EMBL" id="WOE75271.1"/>
    </source>
</evidence>
<dbReference type="GO" id="GO:0000976">
    <property type="term" value="F:transcription cis-regulatory region binding"/>
    <property type="evidence" value="ECO:0007669"/>
    <property type="project" value="TreeGrafter"/>
</dbReference>
<gene>
    <name evidence="7" type="ORF">RB602_00700</name>
</gene>
<dbReference type="GO" id="GO:0003700">
    <property type="term" value="F:DNA-binding transcription factor activity"/>
    <property type="evidence" value="ECO:0007669"/>
    <property type="project" value="TreeGrafter"/>
</dbReference>
<dbReference type="PANTHER" id="PTHR30055">
    <property type="entry name" value="HTH-TYPE TRANSCRIPTIONAL REGULATOR RUTR"/>
    <property type="match status" value="1"/>
</dbReference>
<keyword evidence="8" id="KW-1185">Reference proteome</keyword>
<dbReference type="EMBL" id="CP136594">
    <property type="protein sequence ID" value="WOE75271.1"/>
    <property type="molecule type" value="Genomic_DNA"/>
</dbReference>
<evidence type="ECO:0000313" key="8">
    <source>
        <dbReference type="Proteomes" id="UP001302429"/>
    </source>
</evidence>
<dbReference type="SUPFAM" id="SSF46689">
    <property type="entry name" value="Homeodomain-like"/>
    <property type="match status" value="1"/>
</dbReference>
<dbReference type="AlphaFoldDB" id="A0AA97F7C3"/>